<keyword evidence="2" id="KW-1185">Reference proteome</keyword>
<dbReference type="EMBL" id="JAVCWF010000001">
    <property type="protein sequence ID" value="MDQ7936150.1"/>
    <property type="molecule type" value="Genomic_DNA"/>
</dbReference>
<dbReference type="RefSeq" id="WP_308701995.1">
    <property type="nucleotide sequence ID" value="NZ_AP027463.1"/>
</dbReference>
<proteinExistence type="predicted"/>
<gene>
    <name evidence="1" type="ORF">RA086_00610</name>
</gene>
<evidence type="ECO:0000313" key="2">
    <source>
        <dbReference type="Proteomes" id="UP001227831"/>
    </source>
</evidence>
<name>A0ABU1A623_9LACO</name>
<reference evidence="1 2" key="1">
    <citation type="journal article" date="2023" name="Int. J. Syst. Evol. Microbiol.">
        <title>Lactiplantibacillus brownii sp. nov., a novel psychrotolerant species isolated from sauerkraut.</title>
        <authorList>
            <person name="Heng Y.C."/>
            <person name="Silvaraju S."/>
            <person name="Lee J.K.Y."/>
            <person name="Kittelmann S."/>
        </authorList>
    </citation>
    <scope>NUCLEOTIDE SEQUENCE [LARGE SCALE GENOMIC DNA]</scope>
    <source>
        <strain evidence="1 2">WILCCON 0030</strain>
    </source>
</reference>
<sequence>MENKLDVLNKFEVLNVDTEENISGGNKKGSHTNKAEYAFGTLERLVTGGLEPNRW</sequence>
<protein>
    <submittedName>
        <fullName evidence="1">Bacteriocin</fullName>
    </submittedName>
</protein>
<evidence type="ECO:0000313" key="1">
    <source>
        <dbReference type="EMBL" id="MDQ7936150.1"/>
    </source>
</evidence>
<comment type="caution">
    <text evidence="1">The sequence shown here is derived from an EMBL/GenBank/DDBJ whole genome shotgun (WGS) entry which is preliminary data.</text>
</comment>
<dbReference type="Proteomes" id="UP001227831">
    <property type="component" value="Unassembled WGS sequence"/>
</dbReference>
<accession>A0ABU1A623</accession>
<organism evidence="1 2">
    <name type="scientific">Lactiplantibacillus brownii</name>
    <dbReference type="NCBI Taxonomy" id="3069269"/>
    <lineage>
        <taxon>Bacteria</taxon>
        <taxon>Bacillati</taxon>
        <taxon>Bacillota</taxon>
        <taxon>Bacilli</taxon>
        <taxon>Lactobacillales</taxon>
        <taxon>Lactobacillaceae</taxon>
        <taxon>Lactiplantibacillus</taxon>
    </lineage>
</organism>